<feature type="coiled-coil region" evidence="1">
    <location>
        <begin position="10"/>
        <end position="37"/>
    </location>
</feature>
<proteinExistence type="predicted"/>
<name>A0ABR8ES24_NOSLI</name>
<organism evidence="2 3">
    <name type="scientific">Nostoc linckia FACHB-391</name>
    <dbReference type="NCBI Taxonomy" id="2692906"/>
    <lineage>
        <taxon>Bacteria</taxon>
        <taxon>Bacillati</taxon>
        <taxon>Cyanobacteriota</taxon>
        <taxon>Cyanophyceae</taxon>
        <taxon>Nostocales</taxon>
        <taxon>Nostocaceae</taxon>
        <taxon>Nostoc</taxon>
    </lineage>
</organism>
<evidence type="ECO:0000256" key="1">
    <source>
        <dbReference type="SAM" id="Coils"/>
    </source>
</evidence>
<dbReference type="RefSeq" id="WP_190971418.1">
    <property type="nucleotide sequence ID" value="NZ_JACJTE010000006.1"/>
</dbReference>
<reference evidence="2 3" key="1">
    <citation type="journal article" date="2020" name="ISME J.">
        <title>Comparative genomics reveals insights into cyanobacterial evolution and habitat adaptation.</title>
        <authorList>
            <person name="Chen M.Y."/>
            <person name="Teng W.K."/>
            <person name="Zhao L."/>
            <person name="Hu C.X."/>
            <person name="Zhou Y.K."/>
            <person name="Han B.P."/>
            <person name="Song L.R."/>
            <person name="Shu W.S."/>
        </authorList>
    </citation>
    <scope>NUCLEOTIDE SEQUENCE [LARGE SCALE GENOMIC DNA]</scope>
    <source>
        <strain evidence="2 3">FACHB-391</strain>
    </source>
</reference>
<gene>
    <name evidence="2" type="ORF">H6G95_08910</name>
</gene>
<dbReference type="EMBL" id="JACJTE010000006">
    <property type="protein sequence ID" value="MBD2560733.1"/>
    <property type="molecule type" value="Genomic_DNA"/>
</dbReference>
<protein>
    <submittedName>
        <fullName evidence="2">Uncharacterized protein</fullName>
    </submittedName>
</protein>
<evidence type="ECO:0000313" key="2">
    <source>
        <dbReference type="EMBL" id="MBD2560733.1"/>
    </source>
</evidence>
<comment type="caution">
    <text evidence="2">The sequence shown here is derived from an EMBL/GenBank/DDBJ whole genome shotgun (WGS) entry which is preliminary data.</text>
</comment>
<accession>A0ABR8ES24</accession>
<keyword evidence="3" id="KW-1185">Reference proteome</keyword>
<sequence length="134" mass="15350">MPKDRKLSRVEEQVSRIDKLLKAKKDIEQEIQSIIASGQVAPAGCWIVRYLAKGRNHTYWYYKLQATNPIFLTKTDGKVSRYQHLGKAGSQAYLDALEQITRRAKIEALDRAVEILNQGLKDLVEEASKYKKSQ</sequence>
<dbReference type="Proteomes" id="UP000604661">
    <property type="component" value="Unassembled WGS sequence"/>
</dbReference>
<evidence type="ECO:0000313" key="3">
    <source>
        <dbReference type="Proteomes" id="UP000604661"/>
    </source>
</evidence>
<keyword evidence="1" id="KW-0175">Coiled coil</keyword>